<dbReference type="AlphaFoldDB" id="A0AAW8M669"/>
<comment type="caution">
    <text evidence="1">The sequence shown here is derived from an EMBL/GenBank/DDBJ whole genome shotgun (WGS) entry which is preliminary data.</text>
</comment>
<accession>A0AAW8M669</accession>
<protein>
    <submittedName>
        <fullName evidence="1">Uncharacterized protein</fullName>
    </submittedName>
</protein>
<dbReference type="EMBL" id="JAVDVC010000002">
    <property type="protein sequence ID" value="MDR6957079.1"/>
    <property type="molecule type" value="Genomic_DNA"/>
</dbReference>
<dbReference type="Proteomes" id="UP001252613">
    <property type="component" value="Unassembled WGS sequence"/>
</dbReference>
<reference evidence="1" key="1">
    <citation type="submission" date="2023-07" db="EMBL/GenBank/DDBJ databases">
        <title>Sorghum-associated microbial communities from plants grown in Nebraska, USA.</title>
        <authorList>
            <person name="Schachtman D."/>
        </authorList>
    </citation>
    <scope>NUCLEOTIDE SEQUENCE</scope>
    <source>
        <strain evidence="1">3432</strain>
    </source>
</reference>
<proteinExistence type="predicted"/>
<sequence length="98" mass="10960">MSDLDDLREVIAKVVAAKRGVFDSAEWEADYSLDWDDEFLERYEKGKGSIAKALAALDAGDSVELQAALVIGRANFLDLSNFFRDIYDDLDVLARLDL</sequence>
<evidence type="ECO:0000313" key="2">
    <source>
        <dbReference type="Proteomes" id="UP001252613"/>
    </source>
</evidence>
<organism evidence="1 2">
    <name type="scientific">Pseudomonas brassicacearum</name>
    <dbReference type="NCBI Taxonomy" id="930166"/>
    <lineage>
        <taxon>Bacteria</taxon>
        <taxon>Pseudomonadati</taxon>
        <taxon>Pseudomonadota</taxon>
        <taxon>Gammaproteobacteria</taxon>
        <taxon>Pseudomonadales</taxon>
        <taxon>Pseudomonadaceae</taxon>
        <taxon>Pseudomonas</taxon>
    </lineage>
</organism>
<evidence type="ECO:0000313" key="1">
    <source>
        <dbReference type="EMBL" id="MDR6957079.1"/>
    </source>
</evidence>
<dbReference type="RefSeq" id="WP_310357193.1">
    <property type="nucleotide sequence ID" value="NZ_JAVDVC010000002.1"/>
</dbReference>
<dbReference type="Gene3D" id="6.10.290.10">
    <property type="match status" value="1"/>
</dbReference>
<name>A0AAW8M669_9PSED</name>
<gene>
    <name evidence="1" type="ORF">J2W43_001055</name>
</gene>